<feature type="region of interest" description="Disordered" evidence="1">
    <location>
        <begin position="62"/>
        <end position="83"/>
    </location>
</feature>
<proteinExistence type="predicted"/>
<accession>A0A8U0LHC0</accession>
<evidence type="ECO:0000256" key="1">
    <source>
        <dbReference type="SAM" id="MobiDB-lite"/>
    </source>
</evidence>
<gene>
    <name evidence="2" type="ORF">BIFLH23_01890</name>
</gene>
<name>A0A8U0LHC0_BIFLI</name>
<evidence type="ECO:0000313" key="2">
    <source>
        <dbReference type="EMBL" id="VWQ37768.1"/>
    </source>
</evidence>
<reference evidence="2 3" key="1">
    <citation type="submission" date="2019-10" db="EMBL/GenBank/DDBJ databases">
        <authorList>
            <consortium name="Melissa Lawson"/>
            <person name="O'neill I."/>
        </authorList>
    </citation>
    <scope>NUCLEOTIDE SEQUENCE [LARGE SCALE GENOMIC DNA]</scope>
    <source>
        <strain evidence="2">LH_23</strain>
    </source>
</reference>
<comment type="caution">
    <text evidence="2">The sequence shown here is derived from an EMBL/GenBank/DDBJ whole genome shotgun (WGS) entry which is preliminary data.</text>
</comment>
<dbReference type="EMBL" id="CABWKH010000026">
    <property type="protein sequence ID" value="VWQ37768.1"/>
    <property type="molecule type" value="Genomic_DNA"/>
</dbReference>
<protein>
    <submittedName>
        <fullName evidence="2">Uncharacterized protein</fullName>
    </submittedName>
</protein>
<evidence type="ECO:0000313" key="3">
    <source>
        <dbReference type="Proteomes" id="UP000494246"/>
    </source>
</evidence>
<sequence length="180" mass="20202">VVGVLDHGRARYAEFPRYLPVVQALAVELPDTPSDTHRCRHFLSSREPPVWLTGTRESIKEPDDAGVLIPPAPSPPTPSKLNAQGVQEQVPTVNTFIRSHTALAGPSVPLHRTPAYRAFLRFAGWRFHTIQPTTGSASFSTRGKRHADTPTRTRPDLDHKHHKSSYRPYLELEQINAKRH</sequence>
<organism evidence="2 3">
    <name type="scientific">Bifidobacterium longum subsp. infantis</name>
    <dbReference type="NCBI Taxonomy" id="1682"/>
    <lineage>
        <taxon>Bacteria</taxon>
        <taxon>Bacillati</taxon>
        <taxon>Actinomycetota</taxon>
        <taxon>Actinomycetes</taxon>
        <taxon>Bifidobacteriales</taxon>
        <taxon>Bifidobacteriaceae</taxon>
        <taxon>Bifidobacterium</taxon>
    </lineage>
</organism>
<feature type="non-terminal residue" evidence="2">
    <location>
        <position position="1"/>
    </location>
</feature>
<feature type="compositionally biased region" description="Basic and acidic residues" evidence="1">
    <location>
        <begin position="146"/>
        <end position="159"/>
    </location>
</feature>
<dbReference type="AlphaFoldDB" id="A0A8U0LHC0"/>
<feature type="region of interest" description="Disordered" evidence="1">
    <location>
        <begin position="133"/>
        <end position="167"/>
    </location>
</feature>
<dbReference type="Proteomes" id="UP000494246">
    <property type="component" value="Unassembled WGS sequence"/>
</dbReference>